<dbReference type="OrthoDB" id="10408679at2759"/>
<dbReference type="RefSeq" id="XP_009843186.1">
    <property type="nucleotide sequence ID" value="XM_009844884.1"/>
</dbReference>
<dbReference type="EMBL" id="KI913199">
    <property type="protein sequence ID" value="ETV67371.1"/>
    <property type="molecule type" value="Genomic_DNA"/>
</dbReference>
<dbReference type="AlphaFoldDB" id="W4FKH5"/>
<protein>
    <submittedName>
        <fullName evidence="2">Uncharacterized protein</fullName>
    </submittedName>
</protein>
<feature type="region of interest" description="Disordered" evidence="1">
    <location>
        <begin position="1"/>
        <end position="21"/>
    </location>
</feature>
<name>W4FKH5_APHAT</name>
<dbReference type="VEuPathDB" id="FungiDB:H257_16456"/>
<organism evidence="2">
    <name type="scientific">Aphanomyces astaci</name>
    <name type="common">Crayfish plague agent</name>
    <dbReference type="NCBI Taxonomy" id="112090"/>
    <lineage>
        <taxon>Eukaryota</taxon>
        <taxon>Sar</taxon>
        <taxon>Stramenopiles</taxon>
        <taxon>Oomycota</taxon>
        <taxon>Saprolegniomycetes</taxon>
        <taxon>Saprolegniales</taxon>
        <taxon>Verrucalvaceae</taxon>
        <taxon>Aphanomyces</taxon>
    </lineage>
</organism>
<sequence length="73" mass="8341">MPSKCRNKISPQKKPRRRYTKTVKRAMLSATKLLTFDGTAKWFNLDGAGRPEENLDTAAIDAFMRKLRGAKRT</sequence>
<evidence type="ECO:0000256" key="1">
    <source>
        <dbReference type="SAM" id="MobiDB-lite"/>
    </source>
</evidence>
<evidence type="ECO:0000313" key="2">
    <source>
        <dbReference type="EMBL" id="ETV67371.1"/>
    </source>
</evidence>
<gene>
    <name evidence="2" type="ORF">H257_16456</name>
</gene>
<dbReference type="GeneID" id="20818452"/>
<accession>W4FKH5</accession>
<reference evidence="2" key="1">
    <citation type="submission" date="2013-12" db="EMBL/GenBank/DDBJ databases">
        <title>The Genome Sequence of Aphanomyces astaci APO3.</title>
        <authorList>
            <consortium name="The Broad Institute Genomics Platform"/>
            <person name="Russ C."/>
            <person name="Tyler B."/>
            <person name="van West P."/>
            <person name="Dieguez-Uribeondo J."/>
            <person name="Young S.K."/>
            <person name="Zeng Q."/>
            <person name="Gargeya S."/>
            <person name="Fitzgerald M."/>
            <person name="Abouelleil A."/>
            <person name="Alvarado L."/>
            <person name="Chapman S.B."/>
            <person name="Gainer-Dewar J."/>
            <person name="Goldberg J."/>
            <person name="Griggs A."/>
            <person name="Gujja S."/>
            <person name="Hansen M."/>
            <person name="Howarth C."/>
            <person name="Imamovic A."/>
            <person name="Ireland A."/>
            <person name="Larimer J."/>
            <person name="McCowan C."/>
            <person name="Murphy C."/>
            <person name="Pearson M."/>
            <person name="Poon T.W."/>
            <person name="Priest M."/>
            <person name="Roberts A."/>
            <person name="Saif S."/>
            <person name="Shea T."/>
            <person name="Sykes S."/>
            <person name="Wortman J."/>
            <person name="Nusbaum C."/>
            <person name="Birren B."/>
        </authorList>
    </citation>
    <scope>NUCLEOTIDE SEQUENCE [LARGE SCALE GENOMIC DNA]</scope>
    <source>
        <strain evidence="2">APO3</strain>
    </source>
</reference>
<proteinExistence type="predicted"/>